<proteinExistence type="predicted"/>
<comment type="caution">
    <text evidence="1">The sequence shown here is derived from an EMBL/GenBank/DDBJ whole genome shotgun (WGS) entry which is preliminary data.</text>
</comment>
<gene>
    <name evidence="1" type="ORF">F7D73_15135</name>
</gene>
<dbReference type="RefSeq" id="WP_153126041.1">
    <property type="nucleotide sequence ID" value="NZ_CP152352.1"/>
</dbReference>
<organism evidence="1 2">
    <name type="scientific">Segatella copri</name>
    <dbReference type="NCBI Taxonomy" id="165179"/>
    <lineage>
        <taxon>Bacteria</taxon>
        <taxon>Pseudomonadati</taxon>
        <taxon>Bacteroidota</taxon>
        <taxon>Bacteroidia</taxon>
        <taxon>Bacteroidales</taxon>
        <taxon>Prevotellaceae</taxon>
        <taxon>Segatella</taxon>
    </lineage>
</organism>
<dbReference type="Proteomes" id="UP000480425">
    <property type="component" value="Unassembled WGS sequence"/>
</dbReference>
<evidence type="ECO:0000313" key="2">
    <source>
        <dbReference type="Proteomes" id="UP000480425"/>
    </source>
</evidence>
<evidence type="ECO:0000313" key="1">
    <source>
        <dbReference type="EMBL" id="MQN82245.1"/>
    </source>
</evidence>
<evidence type="ECO:0008006" key="3">
    <source>
        <dbReference type="Google" id="ProtNLM"/>
    </source>
</evidence>
<dbReference type="AlphaFoldDB" id="A0A6G1U525"/>
<protein>
    <recommendedName>
        <fullName evidence="3">T9SS type A sorting domain-containing protein</fullName>
    </recommendedName>
</protein>
<dbReference type="EMBL" id="VZCB01000101">
    <property type="protein sequence ID" value="MQN82245.1"/>
    <property type="molecule type" value="Genomic_DNA"/>
</dbReference>
<sequence>MLLITATINNKNMNIKTIFASLLVATMAMPSYGQTITDRFDFGYTRDAALSTPKEFSYDGKPYLMMYDGNDINTIQIYDDNLEVAKRITMKESLPFNYQLTYQDQVREVVAVNEVGKSEYCRFDSYEEFLEREMTADPTFDESCFITEVLGDGTKKIKVDYSRCGYTTNEQMYYNYSYFGLKYPKLYFIDNGKNIIGYRISYTVQYSDWKNAGTRVVDATEDQKRIRLLNINLNNGDGKTTNYFEVSQTLFNNDPSYEYIMPKYKLSKISNIADSNGSIGGVYEKEEIITTNSKVISEEKEIALAGFQILSEDGTIISDITFDSGFEGSLYFNPAFVITIGDNVYLAFDGYYNNTSSTIFYKIDKGIANKIQKVKIAPSSMRISPTVAKSSSTINVTFNDANEKGSDIVVVSASGAAMGSFHVPAGQTSAQIKTNASAGMYCVSRLQKDKVKETKKIIVK</sequence>
<accession>A0A6G1U525</accession>
<reference evidence="1 2" key="1">
    <citation type="submission" date="2019-09" db="EMBL/GenBank/DDBJ databases">
        <title>Distinct polysaccharide growth profiles of human intestinal Prevotella copri isolates.</title>
        <authorList>
            <person name="Fehlner-Peach H."/>
            <person name="Magnabosco C."/>
            <person name="Raghavan V."/>
            <person name="Scher J.U."/>
            <person name="Tett A."/>
            <person name="Cox L.M."/>
            <person name="Gottsegen C."/>
            <person name="Watters A."/>
            <person name="Wiltshire- Gordon J.D."/>
            <person name="Segata N."/>
            <person name="Bonneau R."/>
            <person name="Littman D.R."/>
        </authorList>
    </citation>
    <scope>NUCLEOTIDE SEQUENCE [LARGE SCALE GENOMIC DNA]</scope>
    <source>
        <strain evidence="2">iA622</strain>
    </source>
</reference>
<name>A0A6G1U525_9BACT</name>